<name>A0ACC3YW14_COLTU</name>
<accession>A0ACC3YW14</accession>
<reference evidence="1 2" key="1">
    <citation type="journal article" date="2020" name="Phytopathology">
        <title>Genome Sequence Resources of Colletotrichum truncatum, C. plurivorum, C. musicola, and C. sojae: Four Species Pathogenic to Soybean (Glycine max).</title>
        <authorList>
            <person name="Rogerio F."/>
            <person name="Boufleur T.R."/>
            <person name="Ciampi-Guillardi M."/>
            <person name="Sukno S.A."/>
            <person name="Thon M.R."/>
            <person name="Massola Junior N.S."/>
            <person name="Baroncelli R."/>
        </authorList>
    </citation>
    <scope>NUCLEOTIDE SEQUENCE [LARGE SCALE GENOMIC DNA]</scope>
    <source>
        <strain evidence="1 2">CMES1059</strain>
    </source>
</reference>
<gene>
    <name evidence="1" type="ORF">CTRU02_208287</name>
</gene>
<keyword evidence="2" id="KW-1185">Reference proteome</keyword>
<organism evidence="1 2">
    <name type="scientific">Colletotrichum truncatum</name>
    <name type="common">Anthracnose fungus</name>
    <name type="synonym">Colletotrichum capsici</name>
    <dbReference type="NCBI Taxonomy" id="5467"/>
    <lineage>
        <taxon>Eukaryota</taxon>
        <taxon>Fungi</taxon>
        <taxon>Dikarya</taxon>
        <taxon>Ascomycota</taxon>
        <taxon>Pezizomycotina</taxon>
        <taxon>Sordariomycetes</taxon>
        <taxon>Hypocreomycetidae</taxon>
        <taxon>Glomerellales</taxon>
        <taxon>Glomerellaceae</taxon>
        <taxon>Colletotrichum</taxon>
        <taxon>Colletotrichum truncatum species complex</taxon>
    </lineage>
</organism>
<proteinExistence type="predicted"/>
<comment type="caution">
    <text evidence="1">The sequence shown here is derived from an EMBL/GenBank/DDBJ whole genome shotgun (WGS) entry which is preliminary data.</text>
</comment>
<protein>
    <submittedName>
        <fullName evidence="1">Choline dehydrogenase</fullName>
    </submittedName>
</protein>
<dbReference type="EMBL" id="VUJX02000005">
    <property type="protein sequence ID" value="KAL0936072.1"/>
    <property type="molecule type" value="Genomic_DNA"/>
</dbReference>
<dbReference type="Proteomes" id="UP000805649">
    <property type="component" value="Unassembled WGS sequence"/>
</dbReference>
<evidence type="ECO:0000313" key="2">
    <source>
        <dbReference type="Proteomes" id="UP000805649"/>
    </source>
</evidence>
<sequence>MRASLALTCASLLANSVTAFAVPWRGARNQIRHDPFIGKRADNGTLDEYDYVVVGSGPGGGPVAANLAIAGYKVLLIDAGGDSGDSWTEKAPALHLMSTEFEDTRWNYFVNHYPDLDQQKRDSKMTYELPDGSFYVGLDPPADAKPLGVWYPRTGTLGGCSRHNALISIYAHDSDWSYIASLTGDDSWNPDNMRSSYFQKLENAKYLPNSVVGHGFSGWLGLSLTSLSLVVEDQKLLSLIIAAGTAMGKSLLGSLLGTVAGLGQVLLRDINAPGQTSKTGLYQVPLAMTDSVRGGPRDLILNTANAVNSDGSRKYHLDIKLNTLVTKINFDQSGDKPRATGVNFMEGASLYRADPRSKSATASGSGSVVAKREVIVSAGAFNTPQLLKLSGVGPSEELKSFDISVVVDLPGVGTNMQDRYEATVIGKTDSDFVITSKCTFMETMPDPCLEQYQKGLEPISKGVYATNGIAIAIVLKSSVAEDEPDLLISGAPAKFKGYFPGYASDSLADAQHWAWIVLKAHSRNNAGTVTLKSTDPRDMPLINFNYYNTGIDSNGEAEKDLQATYEGFEFGRRAFDSLIPLDGSFPEVWPGANVTSEQETKQFIKDEAWGHHASCTCPIGKDDDPMAVLDSNFKVRGTEGLRVVDASIFPKIPGFYIALPLYVVSEKASDVIIKAAQESAV</sequence>
<evidence type="ECO:0000313" key="1">
    <source>
        <dbReference type="EMBL" id="KAL0936072.1"/>
    </source>
</evidence>